<keyword evidence="4" id="KW-1185">Reference proteome</keyword>
<dbReference type="Pfam" id="PF01938">
    <property type="entry name" value="TRAM"/>
    <property type="match status" value="1"/>
</dbReference>
<reference evidence="4" key="1">
    <citation type="submission" date="2016-12" db="EMBL/GenBank/DDBJ databases">
        <authorList>
            <person name="Herbold C."/>
        </authorList>
    </citation>
    <scope>NUCLEOTIDE SEQUENCE [LARGE SCALE GENOMIC DNA]</scope>
</reference>
<dbReference type="PROSITE" id="PS50926">
    <property type="entry name" value="TRAM"/>
    <property type="match status" value="1"/>
</dbReference>
<feature type="region of interest" description="Disordered" evidence="1">
    <location>
        <begin position="1"/>
        <end position="51"/>
    </location>
</feature>
<evidence type="ECO:0000313" key="4">
    <source>
        <dbReference type="Proteomes" id="UP000232412"/>
    </source>
</evidence>
<evidence type="ECO:0000259" key="2">
    <source>
        <dbReference type="PROSITE" id="PS50926"/>
    </source>
</evidence>
<feature type="compositionally biased region" description="Gly residues" evidence="1">
    <location>
        <begin position="18"/>
        <end position="37"/>
    </location>
</feature>
<dbReference type="InterPro" id="IPR002792">
    <property type="entry name" value="TRAM_dom"/>
</dbReference>
<evidence type="ECO:0000313" key="3">
    <source>
        <dbReference type="EMBL" id="SHO45727.1"/>
    </source>
</evidence>
<dbReference type="EMBL" id="FRFC01000003">
    <property type="protein sequence ID" value="SHO45727.1"/>
    <property type="molecule type" value="Genomic_DNA"/>
</dbReference>
<name>A0A2H1EHK2_9ARCH</name>
<organism evidence="3 4">
    <name type="scientific">Nitrosotalea sinensis</name>
    <dbReference type="NCBI Taxonomy" id="1499975"/>
    <lineage>
        <taxon>Archaea</taxon>
        <taxon>Nitrososphaerota</taxon>
        <taxon>Nitrososphaeria</taxon>
        <taxon>Nitrosotaleales</taxon>
        <taxon>Nitrosotaleaceae</taxon>
        <taxon>Nitrosotalea</taxon>
    </lineage>
</organism>
<dbReference type="AlphaFoldDB" id="A0A2H1EHK2"/>
<dbReference type="InterPro" id="IPR012340">
    <property type="entry name" value="NA-bd_OB-fold"/>
</dbReference>
<accession>A0A2H1EHK2</accession>
<sequence length="105" mass="11226">MYHRVEGGATMSYNERGSYGGRSGGYGGGRRFGGGGRSFDNSPKPVETGKEYDVSITEISRKGDGIARVEGFVIFVKDGKAGQNAKVRITQVGQRFASAEIVESQ</sequence>
<dbReference type="Gene3D" id="2.40.50.140">
    <property type="entry name" value="Nucleic acid-binding proteins"/>
    <property type="match status" value="1"/>
</dbReference>
<evidence type="ECO:0000256" key="1">
    <source>
        <dbReference type="SAM" id="MobiDB-lite"/>
    </source>
</evidence>
<feature type="domain" description="TRAM" evidence="2">
    <location>
        <begin position="45"/>
        <end position="103"/>
    </location>
</feature>
<dbReference type="SUPFAM" id="SSF50249">
    <property type="entry name" value="Nucleic acid-binding proteins"/>
    <property type="match status" value="1"/>
</dbReference>
<dbReference type="Proteomes" id="UP000232412">
    <property type="component" value="Unassembled WGS sequence"/>
</dbReference>
<gene>
    <name evidence="3" type="ORF">NSIN_20759</name>
</gene>
<protein>
    <recommendedName>
        <fullName evidence="2">TRAM domain-containing protein</fullName>
    </recommendedName>
</protein>
<proteinExistence type="predicted"/>